<accession>A0ABS2QQV0</accession>
<name>A0ABS2QQV0_9BACI</name>
<dbReference type="EC" id="2.3.1.39" evidence="4"/>
<dbReference type="EMBL" id="JAFBFC010000001">
    <property type="protein sequence ID" value="MBM7701831.1"/>
    <property type="molecule type" value="Genomic_DNA"/>
</dbReference>
<evidence type="ECO:0000313" key="7">
    <source>
        <dbReference type="Proteomes" id="UP000809829"/>
    </source>
</evidence>
<dbReference type="InterPro" id="IPR014043">
    <property type="entry name" value="Acyl_transferase_dom"/>
</dbReference>
<feature type="domain" description="Malonyl-CoA:ACP transacylase (MAT)" evidence="5">
    <location>
        <begin position="7"/>
        <end position="307"/>
    </location>
</feature>
<evidence type="ECO:0000259" key="5">
    <source>
        <dbReference type="SMART" id="SM00827"/>
    </source>
</evidence>
<gene>
    <name evidence="6" type="ORF">JOC83_000657</name>
</gene>
<evidence type="ECO:0000313" key="6">
    <source>
        <dbReference type="EMBL" id="MBM7701831.1"/>
    </source>
</evidence>
<keyword evidence="2 4" id="KW-0012">Acyltransferase</keyword>
<dbReference type="InterPro" id="IPR016036">
    <property type="entry name" value="Malonyl_transacylase_ACP-bd"/>
</dbReference>
<dbReference type="Gene3D" id="3.40.366.10">
    <property type="entry name" value="Malonyl-Coenzyme A Acyl Carrier Protein, domain 2"/>
    <property type="match status" value="1"/>
</dbReference>
<keyword evidence="1 4" id="KW-0808">Transferase</keyword>
<proteinExistence type="inferred from homology"/>
<dbReference type="Pfam" id="PF00698">
    <property type="entry name" value="Acyl_transf_1"/>
    <property type="match status" value="1"/>
</dbReference>
<dbReference type="Gene3D" id="3.30.70.250">
    <property type="entry name" value="Malonyl-CoA ACP transacylase, ACP-binding"/>
    <property type="match status" value="1"/>
</dbReference>
<reference evidence="6 7" key="1">
    <citation type="submission" date="2021-01" db="EMBL/GenBank/DDBJ databases">
        <title>Genomic Encyclopedia of Type Strains, Phase IV (KMG-IV): sequencing the most valuable type-strain genomes for metagenomic binning, comparative biology and taxonomic classification.</title>
        <authorList>
            <person name="Goeker M."/>
        </authorList>
    </citation>
    <scope>NUCLEOTIDE SEQUENCE [LARGE SCALE GENOMIC DNA]</scope>
    <source>
        <strain evidence="6 7">DSM 104297</strain>
    </source>
</reference>
<evidence type="ECO:0000256" key="3">
    <source>
        <dbReference type="ARBA" id="ARBA00048462"/>
    </source>
</evidence>
<comment type="caution">
    <text evidence="6">The sequence shown here is derived from an EMBL/GenBank/DDBJ whole genome shotgun (WGS) entry which is preliminary data.</text>
</comment>
<dbReference type="InterPro" id="IPR024925">
    <property type="entry name" value="Malonyl_CoA-ACP_transAc"/>
</dbReference>
<organism evidence="6 7">
    <name type="scientific">Priestia iocasae</name>
    <dbReference type="NCBI Taxonomy" id="2291674"/>
    <lineage>
        <taxon>Bacteria</taxon>
        <taxon>Bacillati</taxon>
        <taxon>Bacillota</taxon>
        <taxon>Bacilli</taxon>
        <taxon>Bacillales</taxon>
        <taxon>Bacillaceae</taxon>
        <taxon>Priestia</taxon>
    </lineage>
</organism>
<dbReference type="PIRSF" id="PIRSF000446">
    <property type="entry name" value="Mct"/>
    <property type="match status" value="1"/>
</dbReference>
<dbReference type="Proteomes" id="UP000809829">
    <property type="component" value="Unassembled WGS sequence"/>
</dbReference>
<dbReference type="SUPFAM" id="SSF55048">
    <property type="entry name" value="Probable ACP-binding domain of malonyl-CoA ACP transacylase"/>
    <property type="match status" value="1"/>
</dbReference>
<dbReference type="InterPro" id="IPR001227">
    <property type="entry name" value="Ac_transferase_dom_sf"/>
</dbReference>
<dbReference type="InterPro" id="IPR004410">
    <property type="entry name" value="Malonyl_CoA-ACP_transAc_FabD"/>
</dbReference>
<dbReference type="RefSeq" id="WP_205183708.1">
    <property type="nucleotide sequence ID" value="NZ_JAFBFC010000001.1"/>
</dbReference>
<comment type="similarity">
    <text evidence="4">Belongs to the fabD family.</text>
</comment>
<protein>
    <recommendedName>
        <fullName evidence="4">Malonyl CoA-acyl carrier protein transacylase</fullName>
        <ecNumber evidence="4">2.3.1.39</ecNumber>
    </recommendedName>
</protein>
<comment type="catalytic activity">
    <reaction evidence="3 4">
        <text>holo-[ACP] + malonyl-CoA = malonyl-[ACP] + CoA</text>
        <dbReference type="Rhea" id="RHEA:41792"/>
        <dbReference type="Rhea" id="RHEA-COMP:9623"/>
        <dbReference type="Rhea" id="RHEA-COMP:9685"/>
        <dbReference type="ChEBI" id="CHEBI:57287"/>
        <dbReference type="ChEBI" id="CHEBI:57384"/>
        <dbReference type="ChEBI" id="CHEBI:64479"/>
        <dbReference type="ChEBI" id="CHEBI:78449"/>
        <dbReference type="EC" id="2.3.1.39"/>
    </reaction>
</comment>
<dbReference type="InterPro" id="IPR016035">
    <property type="entry name" value="Acyl_Trfase/lysoPLipase"/>
</dbReference>
<dbReference type="PANTHER" id="PTHR42681:SF1">
    <property type="entry name" value="MALONYL-COA-ACYL CARRIER PROTEIN TRANSACYLASE, MITOCHONDRIAL"/>
    <property type="match status" value="1"/>
</dbReference>
<dbReference type="GO" id="GO:0004314">
    <property type="term" value="F:[acyl-carrier-protein] S-malonyltransferase activity"/>
    <property type="evidence" value="ECO:0007669"/>
    <property type="project" value="UniProtKB-EC"/>
</dbReference>
<dbReference type="NCBIfam" id="TIGR00128">
    <property type="entry name" value="fabD"/>
    <property type="match status" value="1"/>
</dbReference>
<dbReference type="SUPFAM" id="SSF52151">
    <property type="entry name" value="FabD/lysophospholipase-like"/>
    <property type="match status" value="1"/>
</dbReference>
<evidence type="ECO:0000256" key="4">
    <source>
        <dbReference type="PIRNR" id="PIRNR000446"/>
    </source>
</evidence>
<sequence length="312" mass="33605">MGKVAFVFPGQGSQSVGMGKDFYELSEEVKTTFQTADQVLDFSLSTIIFEGPQEDLTLTYHAQPALLTTSIGMLREFGKHHIKPDFVAGHSLGEYSALVAANVLSFEDAVMAVYKRGRYMDEAVPAGQGTMAAVLGMTAEELKKVTDEISAQGDEVQLANINCPGQIVISGTVTGVEKASALAKEKGAKRAIPLVVSGPFHSMLMKPAAKQLDDTLSTMTFRDADVPIVANVTAQPVTNKDEIKEKLVEQLYSPVRWQESVELLVEQGVDTFIEIGPGKVLSGLVKKVNRRATVHSVYDVASLEATIQALKG</sequence>
<evidence type="ECO:0000256" key="1">
    <source>
        <dbReference type="ARBA" id="ARBA00022679"/>
    </source>
</evidence>
<evidence type="ECO:0000256" key="2">
    <source>
        <dbReference type="ARBA" id="ARBA00023315"/>
    </source>
</evidence>
<dbReference type="SMART" id="SM00827">
    <property type="entry name" value="PKS_AT"/>
    <property type="match status" value="1"/>
</dbReference>
<dbReference type="InterPro" id="IPR050858">
    <property type="entry name" value="Mal-CoA-ACP_Trans/PKS_FabD"/>
</dbReference>
<dbReference type="PANTHER" id="PTHR42681">
    <property type="entry name" value="MALONYL-COA-ACYL CARRIER PROTEIN TRANSACYLASE, MITOCHONDRIAL"/>
    <property type="match status" value="1"/>
</dbReference>
<keyword evidence="7" id="KW-1185">Reference proteome</keyword>